<dbReference type="InterPro" id="IPR027417">
    <property type="entry name" value="P-loop_NTPase"/>
</dbReference>
<dbReference type="FunFam" id="3.40.50.300:FF:000221">
    <property type="entry name" value="Multidrug ABC transporter ATP-binding protein"/>
    <property type="match status" value="1"/>
</dbReference>
<dbReference type="InterPro" id="IPR011527">
    <property type="entry name" value="ABC1_TM_dom"/>
</dbReference>
<comment type="subcellular location">
    <subcellularLocation>
        <location evidence="1">Cell membrane</location>
        <topology evidence="1">Multi-pass membrane protein</topology>
    </subcellularLocation>
</comment>
<dbReference type="GO" id="GO:0034040">
    <property type="term" value="F:ATPase-coupled lipid transmembrane transporter activity"/>
    <property type="evidence" value="ECO:0007669"/>
    <property type="project" value="TreeGrafter"/>
</dbReference>
<feature type="transmembrane region" description="Helical" evidence="9">
    <location>
        <begin position="68"/>
        <end position="85"/>
    </location>
</feature>
<dbReference type="PROSITE" id="PS50929">
    <property type="entry name" value="ABC_TM1F"/>
    <property type="match status" value="1"/>
</dbReference>
<evidence type="ECO:0000256" key="5">
    <source>
        <dbReference type="ARBA" id="ARBA00022741"/>
    </source>
</evidence>
<keyword evidence="6 12" id="KW-0067">ATP-binding</keyword>
<dbReference type="AlphaFoldDB" id="Q1IAL5"/>
<dbReference type="SUPFAM" id="SSF52540">
    <property type="entry name" value="P-loop containing nucleoside triphosphate hydrolases"/>
    <property type="match status" value="1"/>
</dbReference>
<sequence length="605" mass="63996">MGVGRLPTGQGTGAGAMLKTLIELLGDDAPVLHRYLVKALVYGLLCGLTILSVLPVLGHLLAGDLPGATRWLGALLVASLVCWALRRVVEKAGIRVGVAVLQGGRHRLGDHVAQLPVGWFDAHNTARLNHVTAQGMMTVAQLPAHVFTPLITGVITPFVVVVALLVLNLQVGLIALITLPLLFGLFALTARLGQRADERFHADTAQTSQRMVEFAQAQSVLRAFNGADGGTRFLEQAIARQQQSAKRLIHVSAMSVVFNTWTVQAAFAALVVGCMAWLGELWGAGLPASALIPVVLALLLVSRFIDPLLEVASYSEVLRGARSQLGVLRELFAVKPLPQAQQPTAPGHAGVELDGVSFRYADGQPEVLRQVSLTIAPGSMTALVGASGSGKTTLVRLIARFFDVTQGSLKVGGVDVRQMSAGQLAAQISQIFQDAYLFQGSIADNIRIGKADATDAEVLEAARAAGVLEIIERLPQGLDTPVGEGGARLSGGERQRISIARALIKDAPILLVDEATAALDVENQAAITETLARLRGKRTLIVIAHQLSTVAMADHIVVLDNGRIAEQGTPAHLSETPGLYAHFLAQRRVAKGWRIAAQPVSEGTA</sequence>
<dbReference type="eggNOG" id="COG1132">
    <property type="taxonomic scope" value="Bacteria"/>
</dbReference>
<evidence type="ECO:0000256" key="9">
    <source>
        <dbReference type="SAM" id="Phobius"/>
    </source>
</evidence>
<dbReference type="STRING" id="384676.PSEEN2497"/>
<dbReference type="KEGG" id="pen:PSEEN2497"/>
<feature type="transmembrane region" description="Helical" evidence="9">
    <location>
        <begin position="146"/>
        <end position="167"/>
    </location>
</feature>
<evidence type="ECO:0000256" key="7">
    <source>
        <dbReference type="ARBA" id="ARBA00022989"/>
    </source>
</evidence>
<reference evidence="12 13" key="1">
    <citation type="journal article" date="2006" name="Nat. Biotechnol.">
        <title>Complete genome sequence of the entomopathogenic and metabolically versatile soil bacterium Pseudomonas entomophila.</title>
        <authorList>
            <person name="Vodovar N."/>
            <person name="Vallenet D."/>
            <person name="Cruveiller S."/>
            <person name="Rouy Z."/>
            <person name="Barbe V."/>
            <person name="Acosta C."/>
            <person name="Cattolico L."/>
            <person name="Jubin C."/>
            <person name="Lajus A."/>
            <person name="Segurens B."/>
            <person name="Vacherie B."/>
            <person name="Wincker P."/>
            <person name="Weissenbach J."/>
            <person name="Lemaitre B."/>
            <person name="Medigue C."/>
            <person name="Boccard F."/>
        </authorList>
    </citation>
    <scope>NUCLEOTIDE SEQUENCE [LARGE SCALE GENOMIC DNA]</scope>
    <source>
        <strain evidence="12 13">L48</strain>
    </source>
</reference>
<evidence type="ECO:0000256" key="4">
    <source>
        <dbReference type="ARBA" id="ARBA00022692"/>
    </source>
</evidence>
<dbReference type="Pfam" id="PF00005">
    <property type="entry name" value="ABC_tran"/>
    <property type="match status" value="1"/>
</dbReference>
<dbReference type="GO" id="GO:0005886">
    <property type="term" value="C:plasma membrane"/>
    <property type="evidence" value="ECO:0007669"/>
    <property type="project" value="UniProtKB-SubCell"/>
</dbReference>
<feature type="domain" description="ABC transmembrane type-1" evidence="11">
    <location>
        <begin position="39"/>
        <end position="320"/>
    </location>
</feature>
<keyword evidence="3" id="KW-1003">Cell membrane</keyword>
<feature type="transmembrane region" description="Helical" evidence="9">
    <location>
        <begin position="256"/>
        <end position="278"/>
    </location>
</feature>
<dbReference type="HOGENOM" id="CLU_000604_84_9_6"/>
<dbReference type="SUPFAM" id="SSF90123">
    <property type="entry name" value="ABC transporter transmembrane region"/>
    <property type="match status" value="1"/>
</dbReference>
<dbReference type="Gene3D" id="3.40.50.300">
    <property type="entry name" value="P-loop containing nucleotide triphosphate hydrolases"/>
    <property type="match status" value="1"/>
</dbReference>
<evidence type="ECO:0000259" key="11">
    <source>
        <dbReference type="PROSITE" id="PS50929"/>
    </source>
</evidence>
<gene>
    <name evidence="12" type="ordered locus">PSEEN2497</name>
</gene>
<evidence type="ECO:0000256" key="1">
    <source>
        <dbReference type="ARBA" id="ARBA00004651"/>
    </source>
</evidence>
<dbReference type="Proteomes" id="UP000000658">
    <property type="component" value="Chromosome"/>
</dbReference>
<evidence type="ECO:0000313" key="12">
    <source>
        <dbReference type="EMBL" id="CAK15302.1"/>
    </source>
</evidence>
<dbReference type="PROSITE" id="PS00211">
    <property type="entry name" value="ABC_TRANSPORTER_1"/>
    <property type="match status" value="1"/>
</dbReference>
<evidence type="ECO:0000256" key="8">
    <source>
        <dbReference type="ARBA" id="ARBA00023136"/>
    </source>
</evidence>
<dbReference type="InterPro" id="IPR039421">
    <property type="entry name" value="Type_1_exporter"/>
</dbReference>
<keyword evidence="4 9" id="KW-0812">Transmembrane</keyword>
<dbReference type="InterPro" id="IPR003593">
    <property type="entry name" value="AAA+_ATPase"/>
</dbReference>
<feature type="domain" description="ABC transporter" evidence="10">
    <location>
        <begin position="351"/>
        <end position="586"/>
    </location>
</feature>
<dbReference type="EMBL" id="CT573326">
    <property type="protein sequence ID" value="CAK15302.1"/>
    <property type="molecule type" value="Genomic_DNA"/>
</dbReference>
<feature type="transmembrane region" description="Helical" evidence="9">
    <location>
        <begin position="39"/>
        <end position="62"/>
    </location>
</feature>
<dbReference type="GO" id="GO:0016887">
    <property type="term" value="F:ATP hydrolysis activity"/>
    <property type="evidence" value="ECO:0007669"/>
    <property type="project" value="InterPro"/>
</dbReference>
<dbReference type="SMART" id="SM00382">
    <property type="entry name" value="AAA"/>
    <property type="match status" value="1"/>
</dbReference>
<feature type="transmembrane region" description="Helical" evidence="9">
    <location>
        <begin position="284"/>
        <end position="305"/>
    </location>
</feature>
<dbReference type="PANTHER" id="PTHR24221">
    <property type="entry name" value="ATP-BINDING CASSETTE SUB-FAMILY B"/>
    <property type="match status" value="1"/>
</dbReference>
<dbReference type="EC" id="3.6.3.-" evidence="12"/>
<keyword evidence="7 9" id="KW-1133">Transmembrane helix</keyword>
<keyword evidence="2" id="KW-0813">Transport</keyword>
<feature type="transmembrane region" description="Helical" evidence="9">
    <location>
        <begin position="173"/>
        <end position="192"/>
    </location>
</feature>
<accession>Q1IAL5</accession>
<organism evidence="12 13">
    <name type="scientific">Pseudomonas entomophila (strain L48)</name>
    <dbReference type="NCBI Taxonomy" id="384676"/>
    <lineage>
        <taxon>Bacteria</taxon>
        <taxon>Pseudomonadati</taxon>
        <taxon>Pseudomonadota</taxon>
        <taxon>Gammaproteobacteria</taxon>
        <taxon>Pseudomonadales</taxon>
        <taxon>Pseudomonadaceae</taxon>
        <taxon>Pseudomonas</taxon>
    </lineage>
</organism>
<dbReference type="InterPro" id="IPR036640">
    <property type="entry name" value="ABC1_TM_sf"/>
</dbReference>
<dbReference type="PANTHER" id="PTHR24221:SF654">
    <property type="entry name" value="ATP-BINDING CASSETTE SUB-FAMILY B MEMBER 6"/>
    <property type="match status" value="1"/>
</dbReference>
<evidence type="ECO:0000256" key="2">
    <source>
        <dbReference type="ARBA" id="ARBA00022448"/>
    </source>
</evidence>
<evidence type="ECO:0000256" key="6">
    <source>
        <dbReference type="ARBA" id="ARBA00022840"/>
    </source>
</evidence>
<dbReference type="GO" id="GO:0140359">
    <property type="term" value="F:ABC-type transporter activity"/>
    <property type="evidence" value="ECO:0007669"/>
    <property type="project" value="InterPro"/>
</dbReference>
<dbReference type="InterPro" id="IPR003439">
    <property type="entry name" value="ABC_transporter-like_ATP-bd"/>
</dbReference>
<protein>
    <submittedName>
        <fullName evidence="12">Putative ABC transporter, permease/ATP-binding protein</fullName>
        <ecNumber evidence="12">3.6.3.-</ecNumber>
    </submittedName>
</protein>
<dbReference type="GO" id="GO:0005524">
    <property type="term" value="F:ATP binding"/>
    <property type="evidence" value="ECO:0007669"/>
    <property type="project" value="UniProtKB-KW"/>
</dbReference>
<keyword evidence="8 9" id="KW-0472">Membrane</keyword>
<evidence type="ECO:0000256" key="3">
    <source>
        <dbReference type="ARBA" id="ARBA00022475"/>
    </source>
</evidence>
<dbReference type="InterPro" id="IPR017871">
    <property type="entry name" value="ABC_transporter-like_CS"/>
</dbReference>
<dbReference type="Pfam" id="PF00664">
    <property type="entry name" value="ABC_membrane"/>
    <property type="match status" value="1"/>
</dbReference>
<dbReference type="Gene3D" id="1.20.1560.10">
    <property type="entry name" value="ABC transporter type 1, transmembrane domain"/>
    <property type="match status" value="1"/>
</dbReference>
<proteinExistence type="predicted"/>
<dbReference type="PROSITE" id="PS50893">
    <property type="entry name" value="ABC_TRANSPORTER_2"/>
    <property type="match status" value="1"/>
</dbReference>
<evidence type="ECO:0000259" key="10">
    <source>
        <dbReference type="PROSITE" id="PS50893"/>
    </source>
</evidence>
<evidence type="ECO:0000313" key="13">
    <source>
        <dbReference type="Proteomes" id="UP000000658"/>
    </source>
</evidence>
<name>Q1IAL5_PSEE4</name>
<keyword evidence="5" id="KW-0547">Nucleotide-binding</keyword>
<keyword evidence="12" id="KW-0378">Hydrolase</keyword>